<evidence type="ECO:0000256" key="6">
    <source>
        <dbReference type="ARBA" id="ARBA00023125"/>
    </source>
</evidence>
<dbReference type="Pfam" id="PF07669">
    <property type="entry name" value="Eco57I"/>
    <property type="match status" value="1"/>
</dbReference>
<comment type="catalytic activity">
    <reaction evidence="7">
        <text>a 2'-deoxyadenosine in DNA + S-adenosyl-L-methionine = an N(6)-methyl-2'-deoxyadenosine in DNA + S-adenosyl-L-homocysteine + H(+)</text>
        <dbReference type="Rhea" id="RHEA:15197"/>
        <dbReference type="Rhea" id="RHEA-COMP:12418"/>
        <dbReference type="Rhea" id="RHEA-COMP:12419"/>
        <dbReference type="ChEBI" id="CHEBI:15378"/>
        <dbReference type="ChEBI" id="CHEBI:57856"/>
        <dbReference type="ChEBI" id="CHEBI:59789"/>
        <dbReference type="ChEBI" id="CHEBI:90615"/>
        <dbReference type="ChEBI" id="CHEBI:90616"/>
        <dbReference type="EC" id="2.1.1.72"/>
    </reaction>
</comment>
<dbReference type="PANTHER" id="PTHR33841">
    <property type="entry name" value="DNA METHYLTRANSFERASE YEEA-RELATED"/>
    <property type="match status" value="1"/>
</dbReference>
<name>A0A507ZT22_9FLAO</name>
<dbReference type="Gene3D" id="3.40.50.150">
    <property type="entry name" value="Vaccinia Virus protein VP39"/>
    <property type="match status" value="1"/>
</dbReference>
<evidence type="ECO:0000256" key="4">
    <source>
        <dbReference type="ARBA" id="ARBA00022691"/>
    </source>
</evidence>
<gene>
    <name evidence="9" type="ORF">FKR84_04135</name>
</gene>
<evidence type="ECO:0000256" key="5">
    <source>
        <dbReference type="ARBA" id="ARBA00022747"/>
    </source>
</evidence>
<dbReference type="AlphaFoldDB" id="A0A507ZT22"/>
<dbReference type="EC" id="2.1.1.72" evidence="1"/>
<keyword evidence="5" id="KW-0680">Restriction system</keyword>
<dbReference type="InterPro" id="IPR029063">
    <property type="entry name" value="SAM-dependent_MTases_sf"/>
</dbReference>
<keyword evidence="3" id="KW-0808">Transferase</keyword>
<dbReference type="Proteomes" id="UP000317169">
    <property type="component" value="Unassembled WGS sequence"/>
</dbReference>
<dbReference type="SUPFAM" id="SSF53335">
    <property type="entry name" value="S-adenosyl-L-methionine-dependent methyltransferases"/>
    <property type="match status" value="1"/>
</dbReference>
<dbReference type="CDD" id="cd02440">
    <property type="entry name" value="AdoMet_MTases"/>
    <property type="match status" value="1"/>
</dbReference>
<dbReference type="InterPro" id="IPR011639">
    <property type="entry name" value="MethylTrfase_TaqI-like_dom"/>
</dbReference>
<evidence type="ECO:0000256" key="7">
    <source>
        <dbReference type="ARBA" id="ARBA00047942"/>
    </source>
</evidence>
<organism evidence="9 10">
    <name type="scientific">Haloflavibacter putidus</name>
    <dbReference type="NCBI Taxonomy" id="2576776"/>
    <lineage>
        <taxon>Bacteria</taxon>
        <taxon>Pseudomonadati</taxon>
        <taxon>Bacteroidota</taxon>
        <taxon>Flavobacteriia</taxon>
        <taxon>Flavobacteriales</taxon>
        <taxon>Flavobacteriaceae</taxon>
        <taxon>Haloflavibacter</taxon>
    </lineage>
</organism>
<protein>
    <recommendedName>
        <fullName evidence="1">site-specific DNA-methyltransferase (adenine-specific)</fullName>
        <ecNumber evidence="1">2.1.1.72</ecNumber>
    </recommendedName>
</protein>
<dbReference type="OrthoDB" id="32195at2"/>
<accession>A0A507ZT22</accession>
<sequence length="636" mass="74557">MNKSILNKYLNNYSNEILAVDRLLVSTFLEYNNIKKVENNLINNYFIKNRDKDYIEFLKFNSKVKIETLEELITAFEYVISPEDKVITGAIYTPENIRNYIVETSFNKWEGNLENITCADIACGCGGFLLTVSNYLKNYTNKNFYEIYNENLFGVDVADYSINRAKILLTLNAILQGEDVDFDFNFHKGNTLCLEINNAFNIPINSFDIIVGNPPYVCSRNMDEESLSLVKNWSVGNSGHPDLYIPFFEVGVENLSPNGVLGYITVNSFFKSINGRALREYISNKKLSLKIVDFGGEQIFEAYNTYTCLCFITNEISDGIHYKRKESKSLFDIKESDFYFIEYENIDDWNGWNLVDNEYAEKLISIIENTGIHFSDKYQTRNGIATLKNKVFKFIPIREDNEFYYRKEKGEEEVRIERGICRSIINSNSIESKESLLANNEVIIFPYYYVNGVRKVISEDEFRTKYPDAYRYLEYNKIVLSERDKGKRDYEAWYAYGRTQSLDIKGFKLFFPHITDSPNFVITKDRDLLFYNGLAAFSEDIDELLILKSILETDIFWFYISQTSKYYVSNHRSISKNYIKKFGIPDFTENEKKIILNHDNKEDVKYFIESKYYERIDKQLKKDQQVNLKNKNSIVI</sequence>
<dbReference type="PROSITE" id="PS00092">
    <property type="entry name" value="N6_MTASE"/>
    <property type="match status" value="1"/>
</dbReference>
<dbReference type="GO" id="GO:0009307">
    <property type="term" value="P:DNA restriction-modification system"/>
    <property type="evidence" value="ECO:0007669"/>
    <property type="project" value="UniProtKB-KW"/>
</dbReference>
<keyword evidence="6" id="KW-0238">DNA-binding</keyword>
<feature type="domain" description="Type II methyltransferase M.TaqI-like" evidence="8">
    <location>
        <begin position="150"/>
        <end position="300"/>
    </location>
</feature>
<evidence type="ECO:0000256" key="2">
    <source>
        <dbReference type="ARBA" id="ARBA00022603"/>
    </source>
</evidence>
<keyword evidence="10" id="KW-1185">Reference proteome</keyword>
<dbReference type="GO" id="GO:0003677">
    <property type="term" value="F:DNA binding"/>
    <property type="evidence" value="ECO:0007669"/>
    <property type="project" value="UniProtKB-KW"/>
</dbReference>
<keyword evidence="2 9" id="KW-0489">Methyltransferase</keyword>
<dbReference type="PRINTS" id="PR00507">
    <property type="entry name" value="N12N6MTFRASE"/>
</dbReference>
<dbReference type="GO" id="GO:0009007">
    <property type="term" value="F:site-specific DNA-methyltransferase (adenine-specific) activity"/>
    <property type="evidence" value="ECO:0007669"/>
    <property type="project" value="UniProtKB-EC"/>
</dbReference>
<evidence type="ECO:0000256" key="1">
    <source>
        <dbReference type="ARBA" id="ARBA00011900"/>
    </source>
</evidence>
<proteinExistence type="predicted"/>
<evidence type="ECO:0000313" key="10">
    <source>
        <dbReference type="Proteomes" id="UP000317169"/>
    </source>
</evidence>
<keyword evidence="4" id="KW-0949">S-adenosyl-L-methionine</keyword>
<evidence type="ECO:0000256" key="3">
    <source>
        <dbReference type="ARBA" id="ARBA00022679"/>
    </source>
</evidence>
<evidence type="ECO:0000313" key="9">
    <source>
        <dbReference type="EMBL" id="TQD39691.1"/>
    </source>
</evidence>
<comment type="caution">
    <text evidence="9">The sequence shown here is derived from an EMBL/GenBank/DDBJ whole genome shotgun (WGS) entry which is preliminary data.</text>
</comment>
<dbReference type="RefSeq" id="WP_141420934.1">
    <property type="nucleotide sequence ID" value="NZ_VIAR01000003.1"/>
</dbReference>
<dbReference type="EMBL" id="VIAR01000003">
    <property type="protein sequence ID" value="TQD39691.1"/>
    <property type="molecule type" value="Genomic_DNA"/>
</dbReference>
<dbReference type="GO" id="GO:0032259">
    <property type="term" value="P:methylation"/>
    <property type="evidence" value="ECO:0007669"/>
    <property type="project" value="UniProtKB-KW"/>
</dbReference>
<dbReference type="PANTHER" id="PTHR33841:SF6">
    <property type="entry name" value="TYPE II METHYLTRANSFERASE M.HINDII"/>
    <property type="match status" value="1"/>
</dbReference>
<dbReference type="InterPro" id="IPR002052">
    <property type="entry name" value="DNA_methylase_N6_adenine_CS"/>
</dbReference>
<reference evidence="9 10" key="1">
    <citation type="submission" date="2019-06" db="EMBL/GenBank/DDBJ databases">
        <title>Flavibacter putida gen. nov., sp. nov., a novel marine bacterium of the family Flavobacteriaceae isolated from coastal seawater.</title>
        <authorList>
            <person name="Feng X."/>
        </authorList>
    </citation>
    <scope>NUCLEOTIDE SEQUENCE [LARGE SCALE GENOMIC DNA]</scope>
    <source>
        <strain evidence="9 10">PLHSN227</strain>
    </source>
</reference>
<evidence type="ECO:0000259" key="8">
    <source>
        <dbReference type="Pfam" id="PF07669"/>
    </source>
</evidence>
<dbReference type="InterPro" id="IPR050953">
    <property type="entry name" value="N4_N6_ade-DNA_methylase"/>
</dbReference>